<evidence type="ECO:0000256" key="2">
    <source>
        <dbReference type="ARBA" id="ARBA00012387"/>
    </source>
</evidence>
<dbReference type="InterPro" id="IPR011051">
    <property type="entry name" value="RmlC_Cupin_sf"/>
</dbReference>
<dbReference type="Proteomes" id="UP000094622">
    <property type="component" value="Unassembled WGS sequence"/>
</dbReference>
<dbReference type="Gene3D" id="3.90.550.10">
    <property type="entry name" value="Spore Coat Polysaccharide Biosynthesis Protein SpsA, Chain A"/>
    <property type="match status" value="1"/>
</dbReference>
<keyword evidence="5" id="KW-0547">Nucleotide-binding</keyword>
<keyword evidence="13" id="KW-1185">Reference proteome</keyword>
<evidence type="ECO:0000313" key="12">
    <source>
        <dbReference type="EMBL" id="ODN70998.1"/>
    </source>
</evidence>
<keyword evidence="4" id="KW-0548">Nucleotidyltransferase</keyword>
<evidence type="ECO:0000256" key="3">
    <source>
        <dbReference type="ARBA" id="ARBA00022679"/>
    </source>
</evidence>
<dbReference type="Pfam" id="PF01050">
    <property type="entry name" value="MannoseP_isomer"/>
    <property type="match status" value="1"/>
</dbReference>
<evidence type="ECO:0000256" key="4">
    <source>
        <dbReference type="ARBA" id="ARBA00022695"/>
    </source>
</evidence>
<feature type="domain" description="Mannose-6-phosphate isomerase type II C-terminal" evidence="10">
    <location>
        <begin position="346"/>
        <end position="460"/>
    </location>
</feature>
<evidence type="ECO:0000256" key="6">
    <source>
        <dbReference type="ARBA" id="ARBA00023134"/>
    </source>
</evidence>
<dbReference type="GO" id="GO:0005525">
    <property type="term" value="F:GTP binding"/>
    <property type="evidence" value="ECO:0007669"/>
    <property type="project" value="UniProtKB-KW"/>
</dbReference>
<dbReference type="InterPro" id="IPR054566">
    <property type="entry name" value="ManC/GMP-like_b-helix"/>
</dbReference>
<dbReference type="GO" id="GO:0009298">
    <property type="term" value="P:GDP-mannose biosynthetic process"/>
    <property type="evidence" value="ECO:0007669"/>
    <property type="project" value="TreeGrafter"/>
</dbReference>
<evidence type="ECO:0000256" key="8">
    <source>
        <dbReference type="RuleBase" id="RU004190"/>
    </source>
</evidence>
<name>A0A1E3H3U7_9HYPH</name>
<dbReference type="InterPro" id="IPR006375">
    <property type="entry name" value="Man1P_GuaTrfase/Man6P_Isoase"/>
</dbReference>
<protein>
    <recommendedName>
        <fullName evidence="2">mannose-1-phosphate guanylyltransferase</fullName>
        <ecNumber evidence="2">2.7.7.13</ecNumber>
    </recommendedName>
</protein>
<dbReference type="InterPro" id="IPR029044">
    <property type="entry name" value="Nucleotide-diphossugar_trans"/>
</dbReference>
<dbReference type="NCBIfam" id="TIGR01479">
    <property type="entry name" value="GMP_PMI"/>
    <property type="match status" value="1"/>
</dbReference>
<feature type="domain" description="Nucleotidyl transferase" evidence="9">
    <location>
        <begin position="1"/>
        <end position="281"/>
    </location>
</feature>
<dbReference type="InterPro" id="IPR005835">
    <property type="entry name" value="NTP_transferase_dom"/>
</dbReference>
<evidence type="ECO:0000256" key="1">
    <source>
        <dbReference type="ARBA" id="ARBA00006115"/>
    </source>
</evidence>
<dbReference type="PANTHER" id="PTHR46390:SF1">
    <property type="entry name" value="MANNOSE-1-PHOSPHATE GUANYLYLTRANSFERASE"/>
    <property type="match status" value="1"/>
</dbReference>
<dbReference type="InterPro" id="IPR001538">
    <property type="entry name" value="Man6P_isomerase-2_C"/>
</dbReference>
<dbReference type="Pfam" id="PF00483">
    <property type="entry name" value="NTP_transferase"/>
    <property type="match status" value="1"/>
</dbReference>
<dbReference type="FunFam" id="2.60.120.10:FF:000032">
    <property type="entry name" value="Mannose-1-phosphate guanylyltransferase/mannose-6-phosphate isomerase"/>
    <property type="match status" value="1"/>
</dbReference>
<evidence type="ECO:0000259" key="10">
    <source>
        <dbReference type="Pfam" id="PF01050"/>
    </source>
</evidence>
<evidence type="ECO:0000259" key="9">
    <source>
        <dbReference type="Pfam" id="PF00483"/>
    </source>
</evidence>
<proteinExistence type="inferred from homology"/>
<dbReference type="EMBL" id="MCRJ01000033">
    <property type="protein sequence ID" value="ODN70998.1"/>
    <property type="molecule type" value="Genomic_DNA"/>
</dbReference>
<dbReference type="PATRIC" id="fig|1439726.3.peg.1795"/>
<comment type="caution">
    <text evidence="12">The sequence shown here is derived from an EMBL/GenBank/DDBJ whole genome shotgun (WGS) entry which is preliminary data.</text>
</comment>
<dbReference type="CDD" id="cd02509">
    <property type="entry name" value="GDP-M1P_Guanylyltransferase"/>
    <property type="match status" value="1"/>
</dbReference>
<gene>
    <name evidence="12" type="primary">algA</name>
    <name evidence="12" type="ORF">A6302_01700</name>
</gene>
<dbReference type="AlphaFoldDB" id="A0A1E3H3U7"/>
<evidence type="ECO:0000259" key="11">
    <source>
        <dbReference type="Pfam" id="PF22640"/>
    </source>
</evidence>
<keyword evidence="6" id="KW-0342">GTP-binding</keyword>
<evidence type="ECO:0000256" key="5">
    <source>
        <dbReference type="ARBA" id="ARBA00022741"/>
    </source>
</evidence>
<dbReference type="EC" id="2.7.7.13" evidence="2"/>
<dbReference type="CDD" id="cd02213">
    <property type="entry name" value="cupin_PMI_typeII_C"/>
    <property type="match status" value="1"/>
</dbReference>
<dbReference type="RefSeq" id="WP_069306528.1">
    <property type="nucleotide sequence ID" value="NZ_MCRJ01000033.1"/>
</dbReference>
<dbReference type="PANTHER" id="PTHR46390">
    <property type="entry name" value="MANNOSE-1-PHOSPHATE GUANYLYLTRANSFERASE"/>
    <property type="match status" value="1"/>
</dbReference>
<comment type="similarity">
    <text evidence="1 8">Belongs to the mannose-6-phosphate isomerase type 2 family.</text>
</comment>
<accession>A0A1E3H3U7</accession>
<dbReference type="InterPro" id="IPR049577">
    <property type="entry name" value="GMPP_N"/>
</dbReference>
<sequence>MLLAGGSGSRLWPVSRDDMPKQFQPLTGPLSSYQETCRRVGDRTRFSEPVVVTNETFRFFARRQAEAVGARPKVVLEPARRDSAAAVATAAVLAERQTPGGLVLALAADHVVLDDDLFVAAVDHGADAARDGRIVVFGLQPTEPRTSFGYIDPGAALGATGDVFEVRAFVEKPDRATAMTYVRDGYLWNSGNFLFRSDVMIAEFERFAPEILAAVTAAIDGGEEDLGFLRLHAPSFAAAPAASIDYAVIEKAARIAVVAGRFRWSDIGSWDAIWEVSDKDAAGNAVSGEVHLLDCSGCLVESRGRLATVIGMADTLVVATEDAVMVAPKSAAQQVKRLVEDLKAAGRSEASRHPGEHRPWGAFRTLAGGERYHVKKIVVNPGGILSLQKHFHRAEHWVVVQGTAEVTIGDDTRILNENESVYLPLGVVHRLANPGRIPLEVIEVQTGSYFGEDDIVRIEDVYSRK</sequence>
<reference evidence="12 13" key="1">
    <citation type="submission" date="2016-07" db="EMBL/GenBank/DDBJ databases">
        <title>Draft Genome Sequence of Methylobrevis pamukkalensis PK2.</title>
        <authorList>
            <person name="Vasilenko O.V."/>
            <person name="Doronina N.V."/>
            <person name="Shmareva M.N."/>
            <person name="Tarlachkov S.V."/>
            <person name="Mustakhimov I."/>
            <person name="Trotsenko Y.A."/>
        </authorList>
    </citation>
    <scope>NUCLEOTIDE SEQUENCE [LARGE SCALE GENOMIC DNA]</scope>
    <source>
        <strain evidence="12 13">PK2</strain>
    </source>
</reference>
<organism evidence="12 13">
    <name type="scientific">Methylobrevis pamukkalensis</name>
    <dbReference type="NCBI Taxonomy" id="1439726"/>
    <lineage>
        <taxon>Bacteria</taxon>
        <taxon>Pseudomonadati</taxon>
        <taxon>Pseudomonadota</taxon>
        <taxon>Alphaproteobacteria</taxon>
        <taxon>Hyphomicrobiales</taxon>
        <taxon>Pleomorphomonadaceae</taxon>
        <taxon>Methylobrevis</taxon>
    </lineage>
</organism>
<dbReference type="GO" id="GO:0000271">
    <property type="term" value="P:polysaccharide biosynthetic process"/>
    <property type="evidence" value="ECO:0007669"/>
    <property type="project" value="InterPro"/>
</dbReference>
<dbReference type="InterPro" id="IPR051161">
    <property type="entry name" value="Mannose-6P_isomerase_type2"/>
</dbReference>
<dbReference type="SUPFAM" id="SSF51182">
    <property type="entry name" value="RmlC-like cupins"/>
    <property type="match status" value="1"/>
</dbReference>
<evidence type="ECO:0000256" key="7">
    <source>
        <dbReference type="ARBA" id="ARBA00047343"/>
    </source>
</evidence>
<comment type="catalytic activity">
    <reaction evidence="7">
        <text>alpha-D-mannose 1-phosphate + GTP + H(+) = GDP-alpha-D-mannose + diphosphate</text>
        <dbReference type="Rhea" id="RHEA:15229"/>
        <dbReference type="ChEBI" id="CHEBI:15378"/>
        <dbReference type="ChEBI" id="CHEBI:33019"/>
        <dbReference type="ChEBI" id="CHEBI:37565"/>
        <dbReference type="ChEBI" id="CHEBI:57527"/>
        <dbReference type="ChEBI" id="CHEBI:58409"/>
        <dbReference type="EC" id="2.7.7.13"/>
    </reaction>
</comment>
<dbReference type="InterPro" id="IPR014710">
    <property type="entry name" value="RmlC-like_jellyroll"/>
</dbReference>
<dbReference type="Gene3D" id="2.60.120.10">
    <property type="entry name" value="Jelly Rolls"/>
    <property type="match status" value="1"/>
</dbReference>
<feature type="domain" description="MannoseP isomerase/GMP-like beta-helix" evidence="11">
    <location>
        <begin position="289"/>
        <end position="342"/>
    </location>
</feature>
<dbReference type="OrthoDB" id="9806359at2"/>
<dbReference type="GO" id="GO:0004475">
    <property type="term" value="F:mannose-1-phosphate guanylyltransferase (GTP) activity"/>
    <property type="evidence" value="ECO:0007669"/>
    <property type="project" value="UniProtKB-EC"/>
</dbReference>
<dbReference type="Pfam" id="PF22640">
    <property type="entry name" value="ManC_GMP_beta-helix"/>
    <property type="match status" value="1"/>
</dbReference>
<keyword evidence="3" id="KW-0808">Transferase</keyword>
<evidence type="ECO:0000313" key="13">
    <source>
        <dbReference type="Proteomes" id="UP000094622"/>
    </source>
</evidence>
<dbReference type="SUPFAM" id="SSF53448">
    <property type="entry name" value="Nucleotide-diphospho-sugar transferases"/>
    <property type="match status" value="1"/>
</dbReference>